<evidence type="ECO:0000313" key="2">
    <source>
        <dbReference type="EMBL" id="KAF5098269.1"/>
    </source>
</evidence>
<sequence>MSYYFAIIGPKDTPIYTLEFGTYRQGNDGQSKFPAEMKELNPFVLHSALDIVEDVQWSTPTLYLKAVDNFYAYMISAFVTAGNIKFLLLHESRNEEPIRQFFTDVYDLYVKALLSPFYFVNQPITSPVFDQKVRALAKKYL</sequence>
<name>A0A0J9XJJ1_GEOCN</name>
<dbReference type="InterPro" id="IPR006722">
    <property type="entry name" value="Sedlin"/>
</dbReference>
<dbReference type="Proteomes" id="UP000750522">
    <property type="component" value="Unassembled WGS sequence"/>
</dbReference>
<reference evidence="1 3" key="1">
    <citation type="submission" date="2014-03" db="EMBL/GenBank/DDBJ databases">
        <authorList>
            <person name="Casaregola S."/>
        </authorList>
    </citation>
    <scope>NUCLEOTIDE SEQUENCE [LARGE SCALE GENOMIC DNA]</scope>
    <source>
        <strain evidence="1 3">CLIB 918</strain>
    </source>
</reference>
<dbReference type="Proteomes" id="UP000242525">
    <property type="component" value="Unassembled WGS sequence"/>
</dbReference>
<dbReference type="OrthoDB" id="10252102at2759"/>
<evidence type="ECO:0000313" key="1">
    <source>
        <dbReference type="EMBL" id="CDO57516.1"/>
    </source>
</evidence>
<dbReference type="CDD" id="cd14825">
    <property type="entry name" value="TRAPPC2_sedlin"/>
    <property type="match status" value="1"/>
</dbReference>
<dbReference type="GO" id="GO:0006888">
    <property type="term" value="P:endoplasmic reticulum to Golgi vesicle-mediated transport"/>
    <property type="evidence" value="ECO:0007669"/>
    <property type="project" value="InterPro"/>
</dbReference>
<evidence type="ECO:0000313" key="3">
    <source>
        <dbReference type="Proteomes" id="UP000242525"/>
    </source>
</evidence>
<gene>
    <name evidence="1" type="ORF">BN980_GECA22s01099g</name>
    <name evidence="2" type="ORF">DV451_003472</name>
</gene>
<dbReference type="EMBL" id="CCBN010000022">
    <property type="protein sequence ID" value="CDO57516.1"/>
    <property type="molecule type" value="Genomic_DNA"/>
</dbReference>
<dbReference type="Gene3D" id="3.30.450.70">
    <property type="match status" value="1"/>
</dbReference>
<reference evidence="2" key="3">
    <citation type="submission" date="2020-01" db="EMBL/GenBank/DDBJ databases">
        <authorList>
            <person name="Perkins V."/>
            <person name="Lessard M.-H."/>
            <person name="Dugat-Bony E."/>
            <person name="Frenette M."/>
            <person name="Labrie S."/>
        </authorList>
    </citation>
    <scope>NUCLEOTIDE SEQUENCE</scope>
    <source>
        <strain evidence="2">LMA-70</strain>
    </source>
</reference>
<comment type="caution">
    <text evidence="1">The sequence shown here is derived from an EMBL/GenBank/DDBJ whole genome shotgun (WGS) entry which is preliminary data.</text>
</comment>
<dbReference type="InterPro" id="IPR011012">
    <property type="entry name" value="Longin-like_dom_sf"/>
</dbReference>
<dbReference type="AlphaFoldDB" id="A0A0J9XJJ1"/>
<dbReference type="GO" id="GO:0005737">
    <property type="term" value="C:cytoplasm"/>
    <property type="evidence" value="ECO:0007669"/>
    <property type="project" value="GOC"/>
</dbReference>
<organism evidence="1 3">
    <name type="scientific">Geotrichum candidum</name>
    <name type="common">Oospora lactis</name>
    <name type="synonym">Dipodascus geotrichum</name>
    <dbReference type="NCBI Taxonomy" id="1173061"/>
    <lineage>
        <taxon>Eukaryota</taxon>
        <taxon>Fungi</taxon>
        <taxon>Dikarya</taxon>
        <taxon>Ascomycota</taxon>
        <taxon>Saccharomycotina</taxon>
        <taxon>Dipodascomycetes</taxon>
        <taxon>Dipodascales</taxon>
        <taxon>Dipodascaceae</taxon>
        <taxon>Geotrichum</taxon>
    </lineage>
</organism>
<dbReference type="STRING" id="1173061.A0A0J9XJJ1"/>
<dbReference type="PANTHER" id="PTHR12403">
    <property type="entry name" value="TRAFFICKING PROTEIN PARTICLE COMPLEX SUBUNIT 2"/>
    <property type="match status" value="1"/>
</dbReference>
<reference evidence="2" key="2">
    <citation type="journal article" date="2020" name="Front. Microbiol.">
        <title>Phenotypic and Genetic Characterization of the Cheese Ripening Yeast Geotrichum candidum.</title>
        <authorList>
            <person name="Perkins V."/>
            <person name="Vignola S."/>
            <person name="Lessard M.H."/>
            <person name="Plante P.L."/>
            <person name="Corbeil J."/>
            <person name="Dugat-Bony E."/>
            <person name="Frenette M."/>
            <person name="Labrie S."/>
        </authorList>
    </citation>
    <scope>NUCLEOTIDE SEQUENCE</scope>
    <source>
        <strain evidence="2">LMA-70</strain>
    </source>
</reference>
<keyword evidence="3" id="KW-1185">Reference proteome</keyword>
<dbReference type="SUPFAM" id="SSF64356">
    <property type="entry name" value="SNARE-like"/>
    <property type="match status" value="1"/>
</dbReference>
<proteinExistence type="predicted"/>
<dbReference type="EMBL" id="QQZK01000076">
    <property type="protein sequence ID" value="KAF5098269.1"/>
    <property type="molecule type" value="Genomic_DNA"/>
</dbReference>
<dbReference type="Pfam" id="PF04628">
    <property type="entry name" value="Sedlin_N"/>
    <property type="match status" value="1"/>
</dbReference>
<accession>A0A0J9XJJ1</accession>
<protein>
    <submittedName>
        <fullName evidence="1">Similar to Saccharomyces cerevisiae YBR254C TRS20 One of 10 subunits of the transport protein particle (TRAPP) complex of the cis-Golgi which mediates vesicle docking and fusion</fullName>
    </submittedName>
</protein>